<gene>
    <name evidence="3" type="ORF">BIN_B_05511</name>
    <name evidence="2" type="ORF">NIIDMKKI_25230</name>
</gene>
<dbReference type="InterPro" id="IPR052512">
    <property type="entry name" value="4CMD/NDH-1_regulator"/>
</dbReference>
<name>A0A653F9E6_MYCKA</name>
<dbReference type="GeneID" id="29698692"/>
<evidence type="ECO:0000313" key="2">
    <source>
        <dbReference type="EMBL" id="BCI87317.1"/>
    </source>
</evidence>
<reference evidence="2 4" key="2">
    <citation type="submission" date="2020-07" db="EMBL/GenBank/DDBJ databases">
        <title>Mycobacterium kansasii (former subtype) with zoonotic potential isolated from diseased indoor pet cat, Japan.</title>
        <authorList>
            <person name="Fukano H."/>
            <person name="Terazono T."/>
            <person name="Hoshino Y."/>
        </authorList>
    </citation>
    <scope>NUCLEOTIDE SEQUENCE [LARGE SCALE GENOMIC DNA]</scope>
    <source>
        <strain evidence="2 4">Kuro-I</strain>
    </source>
</reference>
<dbReference type="EMBL" id="LR589401">
    <property type="protein sequence ID" value="VTP05666.1"/>
    <property type="molecule type" value="Genomic_DNA"/>
</dbReference>
<dbReference type="GO" id="GO:0051920">
    <property type="term" value="F:peroxiredoxin activity"/>
    <property type="evidence" value="ECO:0007669"/>
    <property type="project" value="InterPro"/>
</dbReference>
<feature type="domain" description="Carboxymuconolactone decarboxylase-like" evidence="1">
    <location>
        <begin position="15"/>
        <end position="97"/>
    </location>
</feature>
<dbReference type="InterPro" id="IPR003779">
    <property type="entry name" value="CMD-like"/>
</dbReference>
<dbReference type="Pfam" id="PF02627">
    <property type="entry name" value="CMD"/>
    <property type="match status" value="1"/>
</dbReference>
<sequence>MTVELPSSPLGEVDPQFERLALDVGAATFGLGGTSVREKLLQNLTMDICRPCLGLAFRMHVTAATMHGLSYADLLAAIRFVAPYSGYPAAADALARLRDVAAEIGIDTSDLDDASALDASAPGAVADVVDRGTTDEWTTEFVAWQLSRAWSEHRLSIRERAIMALTSDVAQQALGESFRRHVELALDAGLGTAGVRDVVRFCAEHGIARAAAALRELDNVVS</sequence>
<dbReference type="AlphaFoldDB" id="A0A653F9E6"/>
<proteinExistence type="predicted"/>
<organism evidence="3">
    <name type="scientific">Mycobacterium kansasii</name>
    <dbReference type="NCBI Taxonomy" id="1768"/>
    <lineage>
        <taxon>Bacteria</taxon>
        <taxon>Bacillati</taxon>
        <taxon>Actinomycetota</taxon>
        <taxon>Actinomycetes</taxon>
        <taxon>Mycobacteriales</taxon>
        <taxon>Mycobacteriaceae</taxon>
        <taxon>Mycobacterium</taxon>
    </lineage>
</organism>
<dbReference type="SUPFAM" id="SSF69118">
    <property type="entry name" value="AhpD-like"/>
    <property type="match status" value="1"/>
</dbReference>
<protein>
    <submittedName>
        <fullName evidence="3">Carboxymuconolactone decarboxylase family protein</fullName>
    </submittedName>
</protein>
<dbReference type="Gene3D" id="1.20.1290.10">
    <property type="entry name" value="AhpD-like"/>
    <property type="match status" value="2"/>
</dbReference>
<dbReference type="EMBL" id="AP023343">
    <property type="protein sequence ID" value="BCI87317.1"/>
    <property type="molecule type" value="Genomic_DNA"/>
</dbReference>
<evidence type="ECO:0000259" key="1">
    <source>
        <dbReference type="Pfam" id="PF02627"/>
    </source>
</evidence>
<dbReference type="PANTHER" id="PTHR33570:SF2">
    <property type="entry name" value="CARBOXYMUCONOLACTONE DECARBOXYLASE-LIKE DOMAIN-CONTAINING PROTEIN"/>
    <property type="match status" value="1"/>
</dbReference>
<dbReference type="PANTHER" id="PTHR33570">
    <property type="entry name" value="4-CARBOXYMUCONOLACTONE DECARBOXYLASE FAMILY PROTEIN"/>
    <property type="match status" value="1"/>
</dbReference>
<accession>A0A653F9E6</accession>
<keyword evidence="4" id="KW-1185">Reference proteome</keyword>
<dbReference type="RefSeq" id="WP_023365246.1">
    <property type="nucleotide sequence ID" value="NZ_BLYZ01000002.1"/>
</dbReference>
<dbReference type="InterPro" id="IPR029032">
    <property type="entry name" value="AhpD-like"/>
</dbReference>
<evidence type="ECO:0000313" key="3">
    <source>
        <dbReference type="EMBL" id="VTP05666.1"/>
    </source>
</evidence>
<dbReference type="Proteomes" id="UP000516380">
    <property type="component" value="Chromosome"/>
</dbReference>
<reference evidence="3" key="1">
    <citation type="submission" date="2019-05" db="EMBL/GenBank/DDBJ databases">
        <authorList>
            <person name="Naeem R."/>
            <person name="Antony C."/>
            <person name="Guan Q."/>
        </authorList>
    </citation>
    <scope>NUCLEOTIDE SEQUENCE</scope>
    <source>
        <strain evidence="3">3</strain>
    </source>
</reference>
<evidence type="ECO:0000313" key="4">
    <source>
        <dbReference type="Proteomes" id="UP000516380"/>
    </source>
</evidence>